<proteinExistence type="predicted"/>
<dbReference type="Pfam" id="PF08241">
    <property type="entry name" value="Methyltransf_11"/>
    <property type="match status" value="1"/>
</dbReference>
<dbReference type="GO" id="GO:0008757">
    <property type="term" value="F:S-adenosylmethionine-dependent methyltransferase activity"/>
    <property type="evidence" value="ECO:0007669"/>
    <property type="project" value="InterPro"/>
</dbReference>
<gene>
    <name evidence="2" type="ORF">DDF67_12600</name>
</gene>
<name>A0A2T9K073_9CAUL</name>
<dbReference type="AlphaFoldDB" id="A0A2T9K073"/>
<dbReference type="SUPFAM" id="SSF53335">
    <property type="entry name" value="S-adenosyl-L-methionine-dependent methyltransferases"/>
    <property type="match status" value="1"/>
</dbReference>
<feature type="domain" description="Methyltransferase type 11" evidence="1">
    <location>
        <begin position="154"/>
        <end position="203"/>
    </location>
</feature>
<evidence type="ECO:0000313" key="2">
    <source>
        <dbReference type="EMBL" id="PVM89171.1"/>
    </source>
</evidence>
<dbReference type="Gene3D" id="3.40.50.150">
    <property type="entry name" value="Vaccinia Virus protein VP39"/>
    <property type="match status" value="1"/>
</dbReference>
<dbReference type="InterPro" id="IPR013216">
    <property type="entry name" value="Methyltransf_11"/>
</dbReference>
<comment type="caution">
    <text evidence="2">The sequence shown here is derived from an EMBL/GenBank/DDBJ whole genome shotgun (WGS) entry which is preliminary data.</text>
</comment>
<evidence type="ECO:0000313" key="3">
    <source>
        <dbReference type="Proteomes" id="UP000245073"/>
    </source>
</evidence>
<protein>
    <recommendedName>
        <fullName evidence="1">Methyltransferase type 11 domain-containing protein</fullName>
    </recommendedName>
</protein>
<sequence length="289" mass="32927">MSVPPFWAAAVSNYDQYLGFLDYMGPEIDRRHEFEMSLVEPVEPFFTTGYCGICRRPTAFTVTFAHAGPADETGRRAPNWREHMNCTHCGLNNRMRAAIQFLQDVMQADAGSELYITEQITPMFAYLKARHPNMIGSEFLHDGTKPGKYNSAGVRFEDLTRLSFQDNRFDGVLSFDVLEHVPDYELGLKEVHRVLKPGGKFLFTAPFDVNDPSTVIRATMDDKGQITHLMEPEYHGDPLTDGVLCFQRFGWDVLDTMRGVGFKNAQLHFYWSSRLGYLGPMQFVVLAEK</sequence>
<accession>A0A2T9K073</accession>
<keyword evidence="3" id="KW-1185">Reference proteome</keyword>
<reference evidence="2 3" key="1">
    <citation type="submission" date="2018-04" db="EMBL/GenBank/DDBJ databases">
        <title>The genome sequence of Caulobacter sp. 744.</title>
        <authorList>
            <person name="Gao J."/>
            <person name="Sun J."/>
        </authorList>
    </citation>
    <scope>NUCLEOTIDE SEQUENCE [LARGE SCALE GENOMIC DNA]</scope>
    <source>
        <strain evidence="2 3">774</strain>
    </source>
</reference>
<dbReference type="EMBL" id="QDKQ01000043">
    <property type="protein sequence ID" value="PVM89171.1"/>
    <property type="molecule type" value="Genomic_DNA"/>
</dbReference>
<evidence type="ECO:0000259" key="1">
    <source>
        <dbReference type="Pfam" id="PF08241"/>
    </source>
</evidence>
<organism evidence="2 3">
    <name type="scientific">Caulobacter endophyticus</name>
    <dbReference type="NCBI Taxonomy" id="2172652"/>
    <lineage>
        <taxon>Bacteria</taxon>
        <taxon>Pseudomonadati</taxon>
        <taxon>Pseudomonadota</taxon>
        <taxon>Alphaproteobacteria</taxon>
        <taxon>Caulobacterales</taxon>
        <taxon>Caulobacteraceae</taxon>
        <taxon>Caulobacter</taxon>
    </lineage>
</organism>
<dbReference type="RefSeq" id="WP_109101235.1">
    <property type="nucleotide sequence ID" value="NZ_QDKQ01000043.1"/>
</dbReference>
<dbReference type="OrthoDB" id="1853779at2"/>
<dbReference type="CDD" id="cd02440">
    <property type="entry name" value="AdoMet_MTases"/>
    <property type="match status" value="1"/>
</dbReference>
<dbReference type="Proteomes" id="UP000245073">
    <property type="component" value="Unassembled WGS sequence"/>
</dbReference>
<dbReference type="InterPro" id="IPR029063">
    <property type="entry name" value="SAM-dependent_MTases_sf"/>
</dbReference>